<dbReference type="RefSeq" id="WP_142608694.1">
    <property type="nucleotide sequence ID" value="NZ_VDGG01000050.1"/>
</dbReference>
<dbReference type="InterPro" id="IPR014757">
    <property type="entry name" value="Tscrpt_reg_IclR_C"/>
</dbReference>
<dbReference type="OrthoDB" id="9791752at2"/>
<dbReference type="GO" id="GO:0045892">
    <property type="term" value="P:negative regulation of DNA-templated transcription"/>
    <property type="evidence" value="ECO:0007669"/>
    <property type="project" value="TreeGrafter"/>
</dbReference>
<comment type="caution">
    <text evidence="6">The sequence shown here is derived from an EMBL/GenBank/DDBJ whole genome shotgun (WGS) entry which is preliminary data.</text>
</comment>
<dbReference type="Proteomes" id="UP000318937">
    <property type="component" value="Unassembled WGS sequence"/>
</dbReference>
<dbReference type="Gene3D" id="1.10.10.10">
    <property type="entry name" value="Winged helix-like DNA-binding domain superfamily/Winged helix DNA-binding domain"/>
    <property type="match status" value="1"/>
</dbReference>
<dbReference type="PANTHER" id="PTHR30136">
    <property type="entry name" value="HELIX-TURN-HELIX TRANSCRIPTIONAL REGULATOR, ICLR FAMILY"/>
    <property type="match status" value="1"/>
</dbReference>
<dbReference type="InterPro" id="IPR005471">
    <property type="entry name" value="Tscrpt_reg_IclR_N"/>
</dbReference>
<sequence>MKNKTVVRSMDILNLFIEHAELTFQEIIELSHIPKTSVYRMLISLEEMGFLEKGDDSKYRLGLLFLTYGNLVSTRLDLRQIAYPIMQSLHKELKEAINLIIRQGEEAMYIEKIDHYQKVRLYTAIGRKSPLYAGACSRVLLSFLQEDEIESYVENIQLESFAIGTITEKGKLLESIKNARENGYTISHSELENHTSAIAAPIFNCKGEVVAGISIAGIEVNYQDENVARFAEKAIYAANEISRKLGYQITSAD</sequence>
<gene>
    <name evidence="6" type="ORF">FG383_17520</name>
</gene>
<dbReference type="InterPro" id="IPR029016">
    <property type="entry name" value="GAF-like_dom_sf"/>
</dbReference>
<evidence type="ECO:0000256" key="1">
    <source>
        <dbReference type="ARBA" id="ARBA00023015"/>
    </source>
</evidence>
<evidence type="ECO:0000259" key="4">
    <source>
        <dbReference type="PROSITE" id="PS51077"/>
    </source>
</evidence>
<name>A0A544SRI1_9BACI</name>
<reference evidence="6 7" key="1">
    <citation type="submission" date="2019-05" db="EMBL/GenBank/DDBJ databases">
        <title>Psychrobacillus vulpis sp. nov., a new species isolated from feces of a red fox that inhabits in The Tablas de Daimiel Natural Park, Albacete, Spain.</title>
        <authorList>
            <person name="Rodriguez M."/>
            <person name="Reina J.C."/>
            <person name="Bejar V."/>
            <person name="Llamas I."/>
        </authorList>
    </citation>
    <scope>NUCLEOTIDE SEQUENCE [LARGE SCALE GENOMIC DNA]</scope>
    <source>
        <strain evidence="6 7">NHI-2</strain>
    </source>
</reference>
<proteinExistence type="predicted"/>
<dbReference type="GO" id="GO:0003700">
    <property type="term" value="F:DNA-binding transcription factor activity"/>
    <property type="evidence" value="ECO:0007669"/>
    <property type="project" value="TreeGrafter"/>
</dbReference>
<evidence type="ECO:0000256" key="3">
    <source>
        <dbReference type="ARBA" id="ARBA00023163"/>
    </source>
</evidence>
<evidence type="ECO:0000259" key="5">
    <source>
        <dbReference type="PROSITE" id="PS51078"/>
    </source>
</evidence>
<dbReference type="GO" id="GO:0003677">
    <property type="term" value="F:DNA binding"/>
    <property type="evidence" value="ECO:0007669"/>
    <property type="project" value="UniProtKB-KW"/>
</dbReference>
<keyword evidence="7" id="KW-1185">Reference proteome</keyword>
<protein>
    <submittedName>
        <fullName evidence="6">IclR family transcriptional regulator</fullName>
    </submittedName>
</protein>
<accession>A0A544SRI1</accession>
<keyword evidence="2" id="KW-0238">DNA-binding</keyword>
<dbReference type="Pfam" id="PF09339">
    <property type="entry name" value="HTH_IclR"/>
    <property type="match status" value="1"/>
</dbReference>
<dbReference type="InterPro" id="IPR036390">
    <property type="entry name" value="WH_DNA-bd_sf"/>
</dbReference>
<feature type="domain" description="HTH iclR-type" evidence="4">
    <location>
        <begin position="3"/>
        <end position="63"/>
    </location>
</feature>
<dbReference type="SMART" id="SM00346">
    <property type="entry name" value="HTH_ICLR"/>
    <property type="match status" value="1"/>
</dbReference>
<dbReference type="PROSITE" id="PS51078">
    <property type="entry name" value="ICLR_ED"/>
    <property type="match status" value="1"/>
</dbReference>
<dbReference type="EMBL" id="VDGG01000050">
    <property type="protein sequence ID" value="TQR07789.1"/>
    <property type="molecule type" value="Genomic_DNA"/>
</dbReference>
<organism evidence="6 7">
    <name type="scientific">Psychrobacillus soli</name>
    <dbReference type="NCBI Taxonomy" id="1543965"/>
    <lineage>
        <taxon>Bacteria</taxon>
        <taxon>Bacillati</taxon>
        <taxon>Bacillota</taxon>
        <taxon>Bacilli</taxon>
        <taxon>Bacillales</taxon>
        <taxon>Bacillaceae</taxon>
        <taxon>Psychrobacillus</taxon>
    </lineage>
</organism>
<dbReference type="Gene3D" id="3.30.450.40">
    <property type="match status" value="1"/>
</dbReference>
<dbReference type="AlphaFoldDB" id="A0A544SRI1"/>
<dbReference type="InterPro" id="IPR050707">
    <property type="entry name" value="HTH_MetabolicPath_Reg"/>
</dbReference>
<dbReference type="PROSITE" id="PS51077">
    <property type="entry name" value="HTH_ICLR"/>
    <property type="match status" value="1"/>
</dbReference>
<keyword evidence="1" id="KW-0805">Transcription regulation</keyword>
<feature type="domain" description="IclR-ED" evidence="5">
    <location>
        <begin position="64"/>
        <end position="247"/>
    </location>
</feature>
<evidence type="ECO:0000313" key="7">
    <source>
        <dbReference type="Proteomes" id="UP000318937"/>
    </source>
</evidence>
<keyword evidence="3" id="KW-0804">Transcription</keyword>
<dbReference type="InterPro" id="IPR036388">
    <property type="entry name" value="WH-like_DNA-bd_sf"/>
</dbReference>
<evidence type="ECO:0000256" key="2">
    <source>
        <dbReference type="ARBA" id="ARBA00023125"/>
    </source>
</evidence>
<dbReference type="Pfam" id="PF01614">
    <property type="entry name" value="IclR_C"/>
    <property type="match status" value="1"/>
</dbReference>
<dbReference type="SUPFAM" id="SSF55781">
    <property type="entry name" value="GAF domain-like"/>
    <property type="match status" value="1"/>
</dbReference>
<dbReference type="SUPFAM" id="SSF46785">
    <property type="entry name" value="Winged helix' DNA-binding domain"/>
    <property type="match status" value="1"/>
</dbReference>
<evidence type="ECO:0000313" key="6">
    <source>
        <dbReference type="EMBL" id="TQR07789.1"/>
    </source>
</evidence>
<dbReference type="PANTHER" id="PTHR30136:SF24">
    <property type="entry name" value="HTH-TYPE TRANSCRIPTIONAL REPRESSOR ALLR"/>
    <property type="match status" value="1"/>
</dbReference>